<dbReference type="Proteomes" id="UP000235116">
    <property type="component" value="Chromosome"/>
</dbReference>
<dbReference type="PROSITE" id="PS50109">
    <property type="entry name" value="HIS_KIN"/>
    <property type="match status" value="1"/>
</dbReference>
<dbReference type="PANTHER" id="PTHR43047">
    <property type="entry name" value="TWO-COMPONENT HISTIDINE PROTEIN KINASE"/>
    <property type="match status" value="1"/>
</dbReference>
<dbReference type="InterPro" id="IPR003661">
    <property type="entry name" value="HisK_dim/P_dom"/>
</dbReference>
<evidence type="ECO:0000256" key="4">
    <source>
        <dbReference type="ARBA" id="ARBA00022777"/>
    </source>
</evidence>
<accession>A0A2K9LRD0</accession>
<dbReference type="SMART" id="SM00387">
    <property type="entry name" value="HATPase_c"/>
    <property type="match status" value="1"/>
</dbReference>
<dbReference type="SUPFAM" id="SSF47384">
    <property type="entry name" value="Homodimeric domain of signal transducing histidine kinase"/>
    <property type="match status" value="1"/>
</dbReference>
<proteinExistence type="predicted"/>
<feature type="transmembrane region" description="Helical" evidence="5">
    <location>
        <begin position="57"/>
        <end position="76"/>
    </location>
</feature>
<keyword evidence="5" id="KW-0812">Transmembrane</keyword>
<dbReference type="SUPFAM" id="SSF55874">
    <property type="entry name" value="ATPase domain of HSP90 chaperone/DNA topoisomerase II/histidine kinase"/>
    <property type="match status" value="1"/>
</dbReference>
<dbReference type="InterPro" id="IPR036097">
    <property type="entry name" value="HisK_dim/P_sf"/>
</dbReference>
<dbReference type="InterPro" id="IPR036890">
    <property type="entry name" value="HATPase_C_sf"/>
</dbReference>
<gene>
    <name evidence="7" type="ORF">Kalk_13500</name>
</gene>
<keyword evidence="5" id="KW-0472">Membrane</keyword>
<dbReference type="KEGG" id="kak:Kalk_13500"/>
<dbReference type="Gene3D" id="3.30.565.10">
    <property type="entry name" value="Histidine kinase-like ATPase, C-terminal domain"/>
    <property type="match status" value="1"/>
</dbReference>
<dbReference type="PANTHER" id="PTHR43047:SF72">
    <property type="entry name" value="OSMOSENSING HISTIDINE PROTEIN KINASE SLN1"/>
    <property type="match status" value="1"/>
</dbReference>
<dbReference type="Pfam" id="PF00512">
    <property type="entry name" value="HisKA"/>
    <property type="match status" value="1"/>
</dbReference>
<name>A0A2K9LRD0_9GAMM</name>
<feature type="domain" description="Histidine kinase" evidence="6">
    <location>
        <begin position="228"/>
        <end position="444"/>
    </location>
</feature>
<evidence type="ECO:0000259" key="6">
    <source>
        <dbReference type="PROSITE" id="PS50109"/>
    </source>
</evidence>
<evidence type="ECO:0000313" key="8">
    <source>
        <dbReference type="Proteomes" id="UP000235116"/>
    </source>
</evidence>
<evidence type="ECO:0000256" key="5">
    <source>
        <dbReference type="SAM" id="Phobius"/>
    </source>
</evidence>
<feature type="transmembrane region" description="Helical" evidence="5">
    <location>
        <begin position="26"/>
        <end position="45"/>
    </location>
</feature>
<evidence type="ECO:0000313" key="7">
    <source>
        <dbReference type="EMBL" id="AUM13374.1"/>
    </source>
</evidence>
<keyword evidence="5" id="KW-1133">Transmembrane helix</keyword>
<protein>
    <recommendedName>
        <fullName evidence="2">histidine kinase</fullName>
        <ecNumber evidence="2">2.7.13.3</ecNumber>
    </recommendedName>
</protein>
<dbReference type="Pfam" id="PF02518">
    <property type="entry name" value="HATPase_c"/>
    <property type="match status" value="1"/>
</dbReference>
<dbReference type="InterPro" id="IPR003594">
    <property type="entry name" value="HATPase_dom"/>
</dbReference>
<feature type="transmembrane region" description="Helical" evidence="5">
    <location>
        <begin position="88"/>
        <end position="115"/>
    </location>
</feature>
<keyword evidence="8" id="KW-1185">Reference proteome</keyword>
<keyword evidence="4" id="KW-0418">Kinase</keyword>
<dbReference type="SMART" id="SM00388">
    <property type="entry name" value="HisKA"/>
    <property type="match status" value="1"/>
</dbReference>
<dbReference type="Gene3D" id="1.10.287.130">
    <property type="match status" value="1"/>
</dbReference>
<sequence length="444" mass="48477">MEGLLNQLLNCGWDEDKTDPIQLRRIRTITGTSLLLILLGIPFLLRAYEWHISLRMVTVPAAMLLAITSIAVLGWFKNYHISTQLVVLAIYVAGAGAVLTSGGVGTSAVGWWFLVPLLAGLLRGMSSGLSWGAIVLLSMYACYWAEGHGIPLPDLTPPEHVAAQQLMQALGVTCATLILISNYLGQIGHSERILAEHNERLSRQVERAETAERELTVAVESKTRFLANMSHEMKTPLNAILGFSKRLQHRASDKLDEREQLALGQVVNHSGNMLALVNDLLALAQLDAETPQEPKRSPLDLKELLVRTTQELAPVAGRFDLQLMMEAEDSLVIEANGEQITQAVGALVRHALMYAKQGVVRLTLGEMTQGALIQVLYPGELSEAGKQRLFDRYNHLHSQNGRDVGMSGLALALAQEHVLLHGGRIGVSSDPAASNVCFNLYLPS</sequence>
<dbReference type="GO" id="GO:0009927">
    <property type="term" value="F:histidine phosphotransfer kinase activity"/>
    <property type="evidence" value="ECO:0007669"/>
    <property type="project" value="TreeGrafter"/>
</dbReference>
<evidence type="ECO:0000256" key="2">
    <source>
        <dbReference type="ARBA" id="ARBA00012438"/>
    </source>
</evidence>
<dbReference type="GO" id="GO:0000155">
    <property type="term" value="F:phosphorelay sensor kinase activity"/>
    <property type="evidence" value="ECO:0007669"/>
    <property type="project" value="InterPro"/>
</dbReference>
<dbReference type="InterPro" id="IPR005467">
    <property type="entry name" value="His_kinase_dom"/>
</dbReference>
<dbReference type="AlphaFoldDB" id="A0A2K9LRD0"/>
<dbReference type="GO" id="GO:0005886">
    <property type="term" value="C:plasma membrane"/>
    <property type="evidence" value="ECO:0007669"/>
    <property type="project" value="TreeGrafter"/>
</dbReference>
<reference evidence="8" key="1">
    <citation type="submission" date="2017-08" db="EMBL/GenBank/DDBJ databases">
        <title>Direct submision.</title>
        <authorList>
            <person name="Kim S.-J."/>
            <person name="Rhee S.-K."/>
        </authorList>
    </citation>
    <scope>NUCLEOTIDE SEQUENCE [LARGE SCALE GENOMIC DNA]</scope>
    <source>
        <strain evidence="8">GI5</strain>
    </source>
</reference>
<dbReference type="EMBL" id="CP022684">
    <property type="protein sequence ID" value="AUM13374.1"/>
    <property type="molecule type" value="Genomic_DNA"/>
</dbReference>
<organism evidence="7 8">
    <name type="scientific">Ketobacter alkanivorans</name>
    <dbReference type="NCBI Taxonomy" id="1917421"/>
    <lineage>
        <taxon>Bacteria</taxon>
        <taxon>Pseudomonadati</taxon>
        <taxon>Pseudomonadota</taxon>
        <taxon>Gammaproteobacteria</taxon>
        <taxon>Pseudomonadales</taxon>
        <taxon>Ketobacteraceae</taxon>
        <taxon>Ketobacter</taxon>
    </lineage>
</organism>
<evidence type="ECO:0000256" key="1">
    <source>
        <dbReference type="ARBA" id="ARBA00000085"/>
    </source>
</evidence>
<dbReference type="CDD" id="cd00082">
    <property type="entry name" value="HisKA"/>
    <property type="match status" value="1"/>
</dbReference>
<dbReference type="EC" id="2.7.13.3" evidence="2"/>
<comment type="catalytic activity">
    <reaction evidence="1">
        <text>ATP + protein L-histidine = ADP + protein N-phospho-L-histidine.</text>
        <dbReference type="EC" id="2.7.13.3"/>
    </reaction>
</comment>
<keyword evidence="3" id="KW-0808">Transferase</keyword>
<evidence type="ECO:0000256" key="3">
    <source>
        <dbReference type="ARBA" id="ARBA00022679"/>
    </source>
</evidence>